<dbReference type="InterPro" id="IPR045191">
    <property type="entry name" value="MBR1/2-like"/>
</dbReference>
<evidence type="ECO:0000259" key="11">
    <source>
        <dbReference type="PROSITE" id="PS50089"/>
    </source>
</evidence>
<evidence type="ECO:0000313" key="13">
    <source>
        <dbReference type="Proteomes" id="UP000595140"/>
    </source>
</evidence>
<dbReference type="Pfam" id="PF13639">
    <property type="entry name" value="zf-RING_2"/>
    <property type="match status" value="1"/>
</dbReference>
<dbReference type="PANTHER" id="PTHR22937:SF216">
    <property type="entry name" value="RING-TYPE E3 UBIQUITIN TRANSFERASE"/>
    <property type="match status" value="1"/>
</dbReference>
<dbReference type="OrthoDB" id="8062037at2759"/>
<dbReference type="SUPFAM" id="SSF57850">
    <property type="entry name" value="RING/U-box"/>
    <property type="match status" value="1"/>
</dbReference>
<dbReference type="GO" id="GO:0043161">
    <property type="term" value="P:proteasome-mediated ubiquitin-dependent protein catabolic process"/>
    <property type="evidence" value="ECO:0007669"/>
    <property type="project" value="UniProtKB-ARBA"/>
</dbReference>
<evidence type="ECO:0000256" key="10">
    <source>
        <dbReference type="SAM" id="MobiDB-lite"/>
    </source>
</evidence>
<dbReference type="PROSITE" id="PS50089">
    <property type="entry name" value="ZF_RING_2"/>
    <property type="match status" value="1"/>
</dbReference>
<feature type="region of interest" description="Disordered" evidence="10">
    <location>
        <begin position="374"/>
        <end position="464"/>
    </location>
</feature>
<evidence type="ECO:0000256" key="1">
    <source>
        <dbReference type="ARBA" id="ARBA00000900"/>
    </source>
</evidence>
<dbReference type="GO" id="GO:0008270">
    <property type="term" value="F:zinc ion binding"/>
    <property type="evidence" value="ECO:0007669"/>
    <property type="project" value="UniProtKB-KW"/>
</dbReference>
<gene>
    <name evidence="12" type="ORF">CCAM_LOCUS7562</name>
</gene>
<keyword evidence="13" id="KW-1185">Reference proteome</keyword>
<evidence type="ECO:0000256" key="4">
    <source>
        <dbReference type="ARBA" id="ARBA00022679"/>
    </source>
</evidence>
<organism evidence="12 13">
    <name type="scientific">Cuscuta campestris</name>
    <dbReference type="NCBI Taxonomy" id="132261"/>
    <lineage>
        <taxon>Eukaryota</taxon>
        <taxon>Viridiplantae</taxon>
        <taxon>Streptophyta</taxon>
        <taxon>Embryophyta</taxon>
        <taxon>Tracheophyta</taxon>
        <taxon>Spermatophyta</taxon>
        <taxon>Magnoliopsida</taxon>
        <taxon>eudicotyledons</taxon>
        <taxon>Gunneridae</taxon>
        <taxon>Pentapetalae</taxon>
        <taxon>asterids</taxon>
        <taxon>lamiids</taxon>
        <taxon>Solanales</taxon>
        <taxon>Convolvulaceae</taxon>
        <taxon>Cuscuteae</taxon>
        <taxon>Cuscuta</taxon>
        <taxon>Cuscuta subgen. Grammica</taxon>
        <taxon>Cuscuta sect. Cleistogrammica</taxon>
    </lineage>
</organism>
<comment type="pathway">
    <text evidence="2">Protein modification; protein ubiquitination.</text>
</comment>
<keyword evidence="5" id="KW-0479">Metal-binding</keyword>
<dbReference type="InterPro" id="IPR001841">
    <property type="entry name" value="Znf_RING"/>
</dbReference>
<protein>
    <recommendedName>
        <fullName evidence="3">RING-type E3 ubiquitin transferase</fullName>
        <ecNumber evidence="3">2.3.2.27</ecNumber>
    </recommendedName>
</protein>
<comment type="catalytic activity">
    <reaction evidence="1">
        <text>S-ubiquitinyl-[E2 ubiquitin-conjugating enzyme]-L-cysteine + [acceptor protein]-L-lysine = [E2 ubiquitin-conjugating enzyme]-L-cysteine + N(6)-ubiquitinyl-[acceptor protein]-L-lysine.</text>
        <dbReference type="EC" id="2.3.2.27"/>
    </reaction>
</comment>
<feature type="compositionally biased region" description="Polar residues" evidence="10">
    <location>
        <begin position="374"/>
        <end position="393"/>
    </location>
</feature>
<feature type="compositionally biased region" description="Polar residues" evidence="10">
    <location>
        <begin position="421"/>
        <end position="434"/>
    </location>
</feature>
<evidence type="ECO:0000256" key="5">
    <source>
        <dbReference type="ARBA" id="ARBA00022723"/>
    </source>
</evidence>
<keyword evidence="7" id="KW-0833">Ubl conjugation pathway</keyword>
<dbReference type="Gene3D" id="3.30.40.10">
    <property type="entry name" value="Zinc/RING finger domain, C3HC4 (zinc finger)"/>
    <property type="match status" value="1"/>
</dbReference>
<dbReference type="GO" id="GO:0061630">
    <property type="term" value="F:ubiquitin protein ligase activity"/>
    <property type="evidence" value="ECO:0007669"/>
    <property type="project" value="UniProtKB-EC"/>
</dbReference>
<dbReference type="InterPro" id="IPR013083">
    <property type="entry name" value="Znf_RING/FYVE/PHD"/>
</dbReference>
<dbReference type="AlphaFoldDB" id="A0A484KUK0"/>
<evidence type="ECO:0000256" key="8">
    <source>
        <dbReference type="ARBA" id="ARBA00022833"/>
    </source>
</evidence>
<feature type="compositionally biased region" description="Polar residues" evidence="10">
    <location>
        <begin position="13"/>
        <end position="33"/>
    </location>
</feature>
<keyword evidence="4" id="KW-0808">Transferase</keyword>
<dbReference type="GO" id="GO:0010228">
    <property type="term" value="P:vegetative to reproductive phase transition of meristem"/>
    <property type="evidence" value="ECO:0007669"/>
    <property type="project" value="UniProtKB-ARBA"/>
</dbReference>
<feature type="region of interest" description="Disordered" evidence="10">
    <location>
        <begin position="1"/>
        <end position="33"/>
    </location>
</feature>
<proteinExistence type="predicted"/>
<evidence type="ECO:0000256" key="3">
    <source>
        <dbReference type="ARBA" id="ARBA00012483"/>
    </source>
</evidence>
<dbReference type="Proteomes" id="UP000595140">
    <property type="component" value="Unassembled WGS sequence"/>
</dbReference>
<dbReference type="SMART" id="SM00184">
    <property type="entry name" value="RING"/>
    <property type="match status" value="1"/>
</dbReference>
<feature type="domain" description="RING-type" evidence="11">
    <location>
        <begin position="592"/>
        <end position="633"/>
    </location>
</feature>
<keyword evidence="8" id="KW-0862">Zinc</keyword>
<dbReference type="PANTHER" id="PTHR22937">
    <property type="entry name" value="E3 UBIQUITIN-PROTEIN LIGASE RNF165"/>
    <property type="match status" value="1"/>
</dbReference>
<evidence type="ECO:0000256" key="7">
    <source>
        <dbReference type="ARBA" id="ARBA00022786"/>
    </source>
</evidence>
<reference evidence="12 13" key="1">
    <citation type="submission" date="2018-04" db="EMBL/GenBank/DDBJ databases">
        <authorList>
            <person name="Vogel A."/>
        </authorList>
    </citation>
    <scope>NUCLEOTIDE SEQUENCE [LARGE SCALE GENOMIC DNA]</scope>
</reference>
<accession>A0A484KUK0</accession>
<dbReference type="EMBL" id="OOIL02000495">
    <property type="protein sequence ID" value="VFQ65786.1"/>
    <property type="molecule type" value="Genomic_DNA"/>
</dbReference>
<evidence type="ECO:0000256" key="2">
    <source>
        <dbReference type="ARBA" id="ARBA00004906"/>
    </source>
</evidence>
<evidence type="ECO:0000256" key="6">
    <source>
        <dbReference type="ARBA" id="ARBA00022771"/>
    </source>
</evidence>
<name>A0A484KUK0_9ASTE</name>
<sequence>MPDPVENLWPYPNASSFSDWDSGESNSIPSGHSNVYGSTPEVLGHVWLPPSSSSSRNYLVADRRSEEREFDYSNGLIHENRSNAYGFTHPIGRAAMQRSSPNISLENSNVAGGPYCNLSGPHISRSCAPLGIDNEGTSSYDSGSFLRDHYDPDSFPNTWCFACKRKALDVSSRKSFACGSSSSNPQAENTANHNAPCFPLSSFSLFMPSNAGVSEQANSRNSSGSRLVACNEFQPSSAQRTAESSTRNFDIIENFGFQLLPERTALGPSGISTPYVSQGHFSSSPNLWDSLSLSMNSINPTNHYPPMESSTNSPMVHDETGFGGSFTNNGANSRYLRANETRNSARVNWTPDIASSSQNHPSCFGIGPQYHTHTLFPSTRDTNQNQASTSSHQRLSEMPWNISTHAASEPGGSRMGRGVGNNFQCQPWATTSSEDSFRPSHWLSTSREDPVTSSQPHRRGNHQQCFWPPVTTEVAGDNRGGTWRALGSDFEGRYTMESEMLQALEAMRRPNNFPTEVHPVFNSFMNEVAELHDRHRDMRLDVDNMTYEELLALEEHIGNVNTGLSEATILRGMKRRKYYCFFEGLSSDLEPCCICQEEYINADEIGTLKCGHDFHTNCIKQWLMVKNLCPICKMTGLDT</sequence>
<dbReference type="FunFam" id="3.30.40.10:FF:000309">
    <property type="entry name" value="E3 ubiquitin-protein ligase MBR2"/>
    <property type="match status" value="1"/>
</dbReference>
<evidence type="ECO:0000256" key="9">
    <source>
        <dbReference type="PROSITE-ProRule" id="PRU00175"/>
    </source>
</evidence>
<dbReference type="EC" id="2.3.2.27" evidence="3"/>
<keyword evidence="6 9" id="KW-0863">Zinc-finger</keyword>
<evidence type="ECO:0000313" key="12">
    <source>
        <dbReference type="EMBL" id="VFQ65786.1"/>
    </source>
</evidence>